<protein>
    <submittedName>
        <fullName evidence="1">Uncharacterized protein</fullName>
    </submittedName>
</protein>
<sequence length="169" mass="19778">MPLVTPSDWYEVSPTVVADSDGVRFVPPPRRELVTLHVWPTRAQMELAVTPMHHQHVVIGEAYTGHPVGMIFLHAPLPSTPWTEGWWRDHIKTRRAPGCKMRYAFDKPKFRFRGRGGPFYFFEPVNAEGLQWVRENVGNRARDFHVPVIQFWNGQHTERDLDWQLRNAR</sequence>
<proteinExistence type="predicted"/>
<evidence type="ECO:0000313" key="2">
    <source>
        <dbReference type="Proteomes" id="UP000427282"/>
    </source>
</evidence>
<dbReference type="GeneID" id="55814529"/>
<dbReference type="Proteomes" id="UP000427282">
    <property type="component" value="Segment"/>
</dbReference>
<gene>
    <name evidence="1" type="primary">77</name>
    <name evidence="1" type="ORF">SEA_MUFASA8_77</name>
</gene>
<keyword evidence="2" id="KW-1185">Reference proteome</keyword>
<reference evidence="1 2" key="1">
    <citation type="submission" date="2019-10" db="EMBL/GenBank/DDBJ databases">
        <authorList>
            <person name="Garlena R.A."/>
            <person name="Russell D.A."/>
            <person name="Pope W.H."/>
            <person name="Jacobs-Sera D."/>
            <person name="Hatfull G.F."/>
        </authorList>
    </citation>
    <scope>NUCLEOTIDE SEQUENCE [LARGE SCALE GENOMIC DNA]</scope>
</reference>
<evidence type="ECO:0000313" key="1">
    <source>
        <dbReference type="EMBL" id="QGJ93525.1"/>
    </source>
</evidence>
<accession>A0A649VN72</accession>
<dbReference type="EMBL" id="MN586027">
    <property type="protein sequence ID" value="QGJ93525.1"/>
    <property type="molecule type" value="Genomic_DNA"/>
</dbReference>
<organism evidence="1 2">
    <name type="scientific">Arthrobacter phage Mufasa8</name>
    <dbReference type="NCBI Taxonomy" id="2656526"/>
    <lineage>
        <taxon>Viruses</taxon>
        <taxon>Duplodnaviria</taxon>
        <taxon>Heunggongvirae</taxon>
        <taxon>Uroviricota</taxon>
        <taxon>Caudoviricetes</taxon>
        <taxon>Mufasoctovirus</taxon>
        <taxon>Mufasoctovirus mufasa8</taxon>
    </lineage>
</organism>
<dbReference type="RefSeq" id="YP_009885157.1">
    <property type="nucleotide sequence ID" value="NC_049478.1"/>
</dbReference>
<dbReference type="KEGG" id="vg:55814529"/>
<name>A0A649VN72_9CAUD</name>